<dbReference type="EMBL" id="APRW01000014">
    <property type="protein sequence ID" value="ENX20179.1"/>
    <property type="molecule type" value="Genomic_DNA"/>
</dbReference>
<proteinExistence type="predicted"/>
<keyword evidence="2" id="KW-1185">Reference proteome</keyword>
<comment type="caution">
    <text evidence="1">The sequence shown here is derived from an EMBL/GenBank/DDBJ whole genome shotgun (WGS) entry which is preliminary data.</text>
</comment>
<name>N9NGI0_9GAMM</name>
<gene>
    <name evidence="1" type="ORF">F892_03102</name>
</gene>
<organism evidence="1 2">
    <name type="scientific">Acinetobacter vivianii</name>
    <dbReference type="NCBI Taxonomy" id="1776742"/>
    <lineage>
        <taxon>Bacteria</taxon>
        <taxon>Pseudomonadati</taxon>
        <taxon>Pseudomonadota</taxon>
        <taxon>Gammaproteobacteria</taxon>
        <taxon>Moraxellales</taxon>
        <taxon>Moraxellaceae</taxon>
        <taxon>Acinetobacter</taxon>
    </lineage>
</organism>
<accession>N9NGI0</accession>
<reference evidence="1 2" key="1">
    <citation type="submission" date="2013-02" db="EMBL/GenBank/DDBJ databases">
        <title>The Genome Sequence of Acinetobacter sp. NIPH 2168.</title>
        <authorList>
            <consortium name="The Broad Institute Genome Sequencing Platform"/>
            <consortium name="The Broad Institute Genome Sequencing Center for Infectious Disease"/>
            <person name="Cerqueira G."/>
            <person name="Feldgarden M."/>
            <person name="Courvalin P."/>
            <person name="Perichon B."/>
            <person name="Grillot-Courvalin C."/>
            <person name="Clermont D."/>
            <person name="Rocha E."/>
            <person name="Yoon E.-J."/>
            <person name="Nemec A."/>
            <person name="Walker B."/>
            <person name="Young S.K."/>
            <person name="Zeng Q."/>
            <person name="Gargeya S."/>
            <person name="Fitzgerald M."/>
            <person name="Haas B."/>
            <person name="Abouelleil A."/>
            <person name="Alvarado L."/>
            <person name="Arachchi H.M."/>
            <person name="Berlin A.M."/>
            <person name="Chapman S.B."/>
            <person name="Dewar J."/>
            <person name="Goldberg J."/>
            <person name="Griggs A."/>
            <person name="Gujja S."/>
            <person name="Hansen M."/>
            <person name="Howarth C."/>
            <person name="Imamovic A."/>
            <person name="Larimer J."/>
            <person name="McCowan C."/>
            <person name="Murphy C."/>
            <person name="Neiman D."/>
            <person name="Pearson M."/>
            <person name="Priest M."/>
            <person name="Roberts A."/>
            <person name="Saif S."/>
            <person name="Shea T."/>
            <person name="Sisk P."/>
            <person name="Sykes S."/>
            <person name="Wortman J."/>
            <person name="Nusbaum C."/>
            <person name="Birren B."/>
        </authorList>
    </citation>
    <scope>NUCLEOTIDE SEQUENCE [LARGE SCALE GENOMIC DNA]</scope>
    <source>
        <strain evidence="1 2">NIPH 2168</strain>
    </source>
</reference>
<protein>
    <submittedName>
        <fullName evidence="1">Uncharacterized protein</fullName>
    </submittedName>
</protein>
<dbReference type="Proteomes" id="UP000013173">
    <property type="component" value="Unassembled WGS sequence"/>
</dbReference>
<evidence type="ECO:0000313" key="2">
    <source>
        <dbReference type="Proteomes" id="UP000013173"/>
    </source>
</evidence>
<evidence type="ECO:0000313" key="1">
    <source>
        <dbReference type="EMBL" id="ENX20179.1"/>
    </source>
</evidence>
<dbReference type="PATRIC" id="fig|1217706.3.peg.3018"/>
<dbReference type="AlphaFoldDB" id="N9NGI0"/>
<dbReference type="HOGENOM" id="CLU_207894_0_0_6"/>
<sequence length="51" mass="5844">MTSLNPKAPAKNGYKYKPQWGVLIHCKDEKHQQAIYEKNKSKGLKCKVLSL</sequence>